<dbReference type="InterPro" id="IPR003439">
    <property type="entry name" value="ABC_transporter-like_ATP-bd"/>
</dbReference>
<dbReference type="SMART" id="SM00382">
    <property type="entry name" value="AAA"/>
    <property type="match status" value="1"/>
</dbReference>
<proteinExistence type="predicted"/>
<dbReference type="EMBL" id="FRFE01000015">
    <property type="protein sequence ID" value="SHO49794.1"/>
    <property type="molecule type" value="Genomic_DNA"/>
</dbReference>
<dbReference type="SUPFAM" id="SSF52540">
    <property type="entry name" value="P-loop containing nucleoside triphosphate hydrolases"/>
    <property type="match status" value="1"/>
</dbReference>
<dbReference type="Gene3D" id="3.40.50.300">
    <property type="entry name" value="P-loop containing nucleotide triphosphate hydrolases"/>
    <property type="match status" value="1"/>
</dbReference>
<evidence type="ECO:0000256" key="2">
    <source>
        <dbReference type="ARBA" id="ARBA00022741"/>
    </source>
</evidence>
<dbReference type="PROSITE" id="PS50893">
    <property type="entry name" value="ABC_TRANSPORTER_2"/>
    <property type="match status" value="1"/>
</dbReference>
<evidence type="ECO:0000259" key="4">
    <source>
        <dbReference type="PROSITE" id="PS50893"/>
    </source>
</evidence>
<dbReference type="GO" id="GO:0005524">
    <property type="term" value="F:ATP binding"/>
    <property type="evidence" value="ECO:0007669"/>
    <property type="project" value="UniProtKB-KW"/>
</dbReference>
<evidence type="ECO:0000313" key="5">
    <source>
        <dbReference type="EMBL" id="SHO49794.1"/>
    </source>
</evidence>
<dbReference type="Pfam" id="PF00005">
    <property type="entry name" value="ABC_tran"/>
    <property type="match status" value="1"/>
</dbReference>
<name>A0A1M7YAX1_9BACT</name>
<keyword evidence="1" id="KW-0813">Transport</keyword>
<dbReference type="OrthoDB" id="9809450at2"/>
<dbReference type="InterPro" id="IPR017871">
    <property type="entry name" value="ABC_transporter-like_CS"/>
</dbReference>
<keyword evidence="2" id="KW-0547">Nucleotide-binding</keyword>
<sequence length="246" mass="26791">MISPAIIFEDITLGFSGKKLFAGFSMEVPAEHCTCLLGPSGCGKSTMLGLVSCNCRLKFSGRLRFLPEISHAASISWMAQDDLLLPWLTVIDNVLLGARLRGEVRPTLKDKAQQLLAEAGLEGKGGLLPGQLSGGMRQRVALLRTLMEERPVILMDEPFSALDALSRVRLQNLAARLTKGKTVLMVTHDPMEALRLADRIIVLHGHPVRIATVLDLHGATPRDPADPEVQQIYPQLLGQLMAEAES</sequence>
<dbReference type="STRING" id="1121416.SAMN02745220_03094"/>
<dbReference type="InterPro" id="IPR003593">
    <property type="entry name" value="AAA+_ATPase"/>
</dbReference>
<accession>A0A1M7YAX1</accession>
<feature type="domain" description="ABC transporter" evidence="4">
    <location>
        <begin position="6"/>
        <end position="230"/>
    </location>
</feature>
<organism evidence="5 6">
    <name type="scientific">Desulfopila aestuarii DSM 18488</name>
    <dbReference type="NCBI Taxonomy" id="1121416"/>
    <lineage>
        <taxon>Bacteria</taxon>
        <taxon>Pseudomonadati</taxon>
        <taxon>Thermodesulfobacteriota</taxon>
        <taxon>Desulfobulbia</taxon>
        <taxon>Desulfobulbales</taxon>
        <taxon>Desulfocapsaceae</taxon>
        <taxon>Desulfopila</taxon>
    </lineage>
</organism>
<dbReference type="AlphaFoldDB" id="A0A1M7YAX1"/>
<dbReference type="InterPro" id="IPR027417">
    <property type="entry name" value="P-loop_NTPase"/>
</dbReference>
<dbReference type="InterPro" id="IPR050166">
    <property type="entry name" value="ABC_transporter_ATP-bind"/>
</dbReference>
<evidence type="ECO:0000313" key="6">
    <source>
        <dbReference type="Proteomes" id="UP000184603"/>
    </source>
</evidence>
<dbReference type="GO" id="GO:0016887">
    <property type="term" value="F:ATP hydrolysis activity"/>
    <property type="evidence" value="ECO:0007669"/>
    <property type="project" value="InterPro"/>
</dbReference>
<dbReference type="PROSITE" id="PS00211">
    <property type="entry name" value="ABC_TRANSPORTER_1"/>
    <property type="match status" value="1"/>
</dbReference>
<dbReference type="RefSeq" id="WP_073614545.1">
    <property type="nucleotide sequence ID" value="NZ_FRFE01000015.1"/>
</dbReference>
<dbReference type="PANTHER" id="PTHR42788">
    <property type="entry name" value="TAURINE IMPORT ATP-BINDING PROTEIN-RELATED"/>
    <property type="match status" value="1"/>
</dbReference>
<evidence type="ECO:0000256" key="1">
    <source>
        <dbReference type="ARBA" id="ARBA00022448"/>
    </source>
</evidence>
<gene>
    <name evidence="5" type="ORF">SAMN02745220_03094</name>
</gene>
<reference evidence="5 6" key="1">
    <citation type="submission" date="2016-12" db="EMBL/GenBank/DDBJ databases">
        <authorList>
            <person name="Song W.-J."/>
            <person name="Kurnit D.M."/>
        </authorList>
    </citation>
    <scope>NUCLEOTIDE SEQUENCE [LARGE SCALE GENOMIC DNA]</scope>
    <source>
        <strain evidence="5 6">DSM 18488</strain>
    </source>
</reference>
<dbReference type="Proteomes" id="UP000184603">
    <property type="component" value="Unassembled WGS sequence"/>
</dbReference>
<protein>
    <submittedName>
        <fullName evidence="5">Putative hydroxymethylpyrimidine transport system ATP-binding protein</fullName>
    </submittedName>
</protein>
<evidence type="ECO:0000256" key="3">
    <source>
        <dbReference type="ARBA" id="ARBA00022840"/>
    </source>
</evidence>
<keyword evidence="6" id="KW-1185">Reference proteome</keyword>
<dbReference type="PANTHER" id="PTHR42788:SF19">
    <property type="entry name" value="ALIPHATIC SULFONATES IMPORT ATP-BINDING PROTEIN SSUB 2"/>
    <property type="match status" value="1"/>
</dbReference>
<keyword evidence="3 5" id="KW-0067">ATP-binding</keyword>